<comment type="catalytic activity">
    <reaction evidence="10 11">
        <text>L-methionine + ATP + H2O = S-adenosyl-L-methionine + phosphate + diphosphate</text>
        <dbReference type="Rhea" id="RHEA:21080"/>
        <dbReference type="ChEBI" id="CHEBI:15377"/>
        <dbReference type="ChEBI" id="CHEBI:30616"/>
        <dbReference type="ChEBI" id="CHEBI:33019"/>
        <dbReference type="ChEBI" id="CHEBI:43474"/>
        <dbReference type="ChEBI" id="CHEBI:57844"/>
        <dbReference type="ChEBI" id="CHEBI:59789"/>
        <dbReference type="EC" id="2.5.1.6"/>
    </reaction>
</comment>
<evidence type="ECO:0000256" key="2">
    <source>
        <dbReference type="ARBA" id="ARBA00009685"/>
    </source>
</evidence>
<keyword evidence="5 11" id="KW-0479">Metal-binding</keyword>
<reference evidence="16" key="3">
    <citation type="submission" date="2025-08" db="UniProtKB">
        <authorList>
            <consortium name="Ensembl"/>
        </authorList>
    </citation>
    <scope>IDENTIFICATION</scope>
</reference>
<dbReference type="InterPro" id="IPR022628">
    <property type="entry name" value="S-AdoMet_synt_N"/>
</dbReference>
<dbReference type="InParanoid" id="A0A3B1JGX8"/>
<reference evidence="16" key="4">
    <citation type="submission" date="2025-09" db="UniProtKB">
        <authorList>
            <consortium name="Ensembl"/>
        </authorList>
    </citation>
    <scope>IDENTIFICATION</scope>
</reference>
<reference evidence="17" key="1">
    <citation type="submission" date="2013-03" db="EMBL/GenBank/DDBJ databases">
        <authorList>
            <person name="Jeffery W."/>
            <person name="Warren W."/>
            <person name="Wilson R.K."/>
        </authorList>
    </citation>
    <scope>NUCLEOTIDE SEQUENCE</scope>
    <source>
        <strain evidence="17">female</strain>
    </source>
</reference>
<evidence type="ECO:0000256" key="9">
    <source>
        <dbReference type="ARBA" id="ARBA00022958"/>
    </source>
</evidence>
<dbReference type="Bgee" id="ENSAMXG00000038208">
    <property type="expression patterns" value="Expressed in mesonephros and 8 other cell types or tissues"/>
</dbReference>
<comment type="cofactor">
    <cofactor evidence="11">
        <name>K(+)</name>
        <dbReference type="ChEBI" id="CHEBI:29103"/>
    </cofactor>
    <text evidence="11">Binds 1 potassium ion per subunit. The potassium ion interacts primarily with the substrate.</text>
</comment>
<evidence type="ECO:0000256" key="10">
    <source>
        <dbReference type="ARBA" id="ARBA00048344"/>
    </source>
</evidence>
<protein>
    <recommendedName>
        <fullName evidence="11">S-adenosylmethionine synthase</fullName>
        <ecNumber evidence="11">2.5.1.6</ecNumber>
    </recommendedName>
</protein>
<feature type="domain" description="S-adenosylmethionine synthetase central" evidence="14">
    <location>
        <begin position="124"/>
        <end position="245"/>
    </location>
</feature>
<comment type="similarity">
    <text evidence="2 12">Belongs to the AdoMet synthase family.</text>
</comment>
<sequence length="401" mass="44675">MEGLNDFHDDGSFMFTSESVGEGHPDKICDQISDAVLDAHLRQDPDAKVACETVCKTGMVLLCGEITSRANVDYQKVVRDTIKHIGYDNSDKGFDYKTCNVLVALEQQSPDIAQGVHIDRHEEDIGAGDQGLMFGYATDETEECMPLTIVLAHKLNSKMAELRRDGTIPWLRPDSKTQVTVHYKQENGAVIPLRVHTVVISVQHDDLISLEEQQRILKEKVIKAVVPAKYLDDKTVYHLQPSGRFVIGGPQGDAGVTGRKIIVDTYGGWGAHGGGAFSGKDYTKVDRSAAYAARWVAKSLVMAKLCKRVLVQVSYAIGVAHPLSISLFTYGSSEKTEKELLQIVNKNFDLRPGVIVRVFQTWAVNNYRDLKLKRPIYQDTACYGHFGRSEFPWEVPKTLKF</sequence>
<dbReference type="InterPro" id="IPR022630">
    <property type="entry name" value="S-AdoMet_synt_C"/>
</dbReference>
<evidence type="ECO:0000256" key="12">
    <source>
        <dbReference type="RuleBase" id="RU004462"/>
    </source>
</evidence>
<evidence type="ECO:0000256" key="8">
    <source>
        <dbReference type="ARBA" id="ARBA00022842"/>
    </source>
</evidence>
<dbReference type="GeneTree" id="ENSGT00950000183185"/>
<evidence type="ECO:0000313" key="17">
    <source>
        <dbReference type="Proteomes" id="UP000018467"/>
    </source>
</evidence>
<reference evidence="17" key="2">
    <citation type="journal article" date="2014" name="Nat. Commun.">
        <title>The cavefish genome reveals candidate genes for eye loss.</title>
        <authorList>
            <person name="McGaugh S.E."/>
            <person name="Gross J.B."/>
            <person name="Aken B."/>
            <person name="Blin M."/>
            <person name="Borowsky R."/>
            <person name="Chalopin D."/>
            <person name="Hinaux H."/>
            <person name="Jeffery W.R."/>
            <person name="Keene A."/>
            <person name="Ma L."/>
            <person name="Minx P."/>
            <person name="Murphy D."/>
            <person name="O'Quin K.E."/>
            <person name="Retaux S."/>
            <person name="Rohner N."/>
            <person name="Searle S.M."/>
            <person name="Stahl B.A."/>
            <person name="Tabin C."/>
            <person name="Volff J.N."/>
            <person name="Yoshizawa M."/>
            <person name="Warren W.C."/>
        </authorList>
    </citation>
    <scope>NUCLEOTIDE SEQUENCE [LARGE SCALE GENOMIC DNA]</scope>
    <source>
        <strain evidence="17">female</strain>
    </source>
</reference>
<dbReference type="FunCoup" id="A0A3B1JGX8">
    <property type="interactions" value="552"/>
</dbReference>
<feature type="domain" description="S-adenosylmethionine synthetase N-terminal" evidence="13">
    <location>
        <begin position="13"/>
        <end position="110"/>
    </location>
</feature>
<evidence type="ECO:0000256" key="4">
    <source>
        <dbReference type="ARBA" id="ARBA00022679"/>
    </source>
</evidence>
<dbReference type="InterPro" id="IPR022631">
    <property type="entry name" value="ADOMET_SYNTHASE_CS"/>
</dbReference>
<dbReference type="GO" id="GO:0005524">
    <property type="term" value="F:ATP binding"/>
    <property type="evidence" value="ECO:0007669"/>
    <property type="project" value="UniProtKB-KW"/>
</dbReference>
<dbReference type="PANTHER" id="PTHR11964">
    <property type="entry name" value="S-ADENOSYLMETHIONINE SYNTHETASE"/>
    <property type="match status" value="1"/>
</dbReference>
<dbReference type="Pfam" id="PF02773">
    <property type="entry name" value="S-AdoMet_synt_C"/>
    <property type="match status" value="1"/>
</dbReference>
<dbReference type="UniPathway" id="UPA00315">
    <property type="reaction ID" value="UER00080"/>
</dbReference>
<dbReference type="PROSITE" id="PS00376">
    <property type="entry name" value="ADOMET_SYNTHASE_1"/>
    <property type="match status" value="1"/>
</dbReference>
<dbReference type="GO" id="GO:0006556">
    <property type="term" value="P:S-adenosylmethionine biosynthetic process"/>
    <property type="evidence" value="ECO:0007669"/>
    <property type="project" value="UniProtKB-UniPathway"/>
</dbReference>
<feature type="domain" description="S-adenosylmethionine synthetase C-terminal" evidence="15">
    <location>
        <begin position="247"/>
        <end position="394"/>
    </location>
</feature>
<proteinExistence type="inferred from homology"/>
<evidence type="ECO:0000259" key="14">
    <source>
        <dbReference type="Pfam" id="PF02772"/>
    </source>
</evidence>
<dbReference type="NCBIfam" id="TIGR01034">
    <property type="entry name" value="metK"/>
    <property type="match status" value="1"/>
</dbReference>
<dbReference type="PIRSF" id="PIRSF000497">
    <property type="entry name" value="MAT"/>
    <property type="match status" value="1"/>
</dbReference>
<evidence type="ECO:0000256" key="5">
    <source>
        <dbReference type="ARBA" id="ARBA00022723"/>
    </source>
</evidence>
<evidence type="ECO:0000256" key="7">
    <source>
        <dbReference type="ARBA" id="ARBA00022840"/>
    </source>
</evidence>
<dbReference type="Pfam" id="PF00438">
    <property type="entry name" value="S-AdoMet_synt_N"/>
    <property type="match status" value="1"/>
</dbReference>
<evidence type="ECO:0000313" key="16">
    <source>
        <dbReference type="Ensembl" id="ENSAMXP00000040966.1"/>
    </source>
</evidence>
<dbReference type="CDD" id="cd18079">
    <property type="entry name" value="S-AdoMet_synt"/>
    <property type="match status" value="1"/>
</dbReference>
<keyword evidence="9 11" id="KW-0630">Potassium</keyword>
<dbReference type="AlphaFoldDB" id="A0A3B1JGX8"/>
<evidence type="ECO:0000259" key="13">
    <source>
        <dbReference type="Pfam" id="PF00438"/>
    </source>
</evidence>
<dbReference type="Gene3D" id="3.30.300.10">
    <property type="match status" value="3"/>
</dbReference>
<dbReference type="FunFam" id="3.30.300.10:FF:000003">
    <property type="entry name" value="S-adenosylmethionine synthase"/>
    <property type="match status" value="1"/>
</dbReference>
<evidence type="ECO:0000256" key="3">
    <source>
        <dbReference type="ARBA" id="ARBA00022563"/>
    </source>
</evidence>
<comment type="function">
    <text evidence="11">Catalyzes the formation of S-adenosylmethionine from methionine and ATP.</text>
</comment>
<dbReference type="PROSITE" id="PS00377">
    <property type="entry name" value="ADOMET_SYNTHASE_2"/>
    <property type="match status" value="1"/>
</dbReference>
<dbReference type="GO" id="GO:0004478">
    <property type="term" value="F:methionine adenosyltransferase activity"/>
    <property type="evidence" value="ECO:0007669"/>
    <property type="project" value="UniProtKB-EC"/>
</dbReference>
<keyword evidence="3 11" id="KW-0554">One-carbon metabolism</keyword>
<evidence type="ECO:0000256" key="11">
    <source>
        <dbReference type="RuleBase" id="RU000541"/>
    </source>
</evidence>
<keyword evidence="6 11" id="KW-0547">Nucleotide-binding</keyword>
<dbReference type="InterPro" id="IPR022629">
    <property type="entry name" value="S-AdoMet_synt_central"/>
</dbReference>
<dbReference type="InterPro" id="IPR002133">
    <property type="entry name" value="S-AdoMet_synthetase"/>
</dbReference>
<dbReference type="Ensembl" id="ENSAMXT00000046903.1">
    <property type="protein sequence ID" value="ENSAMXP00000040966.1"/>
    <property type="gene ID" value="ENSAMXG00000038208.1"/>
</dbReference>
<keyword evidence="4 11" id="KW-0808">Transferase</keyword>
<dbReference type="InterPro" id="IPR022636">
    <property type="entry name" value="S-AdoMet_synthetase_sfam"/>
</dbReference>
<dbReference type="EC" id="2.5.1.6" evidence="11"/>
<organism evidence="16 17">
    <name type="scientific">Astyanax mexicanus</name>
    <name type="common">Blind cave fish</name>
    <name type="synonym">Astyanax fasciatus mexicanus</name>
    <dbReference type="NCBI Taxonomy" id="7994"/>
    <lineage>
        <taxon>Eukaryota</taxon>
        <taxon>Metazoa</taxon>
        <taxon>Chordata</taxon>
        <taxon>Craniata</taxon>
        <taxon>Vertebrata</taxon>
        <taxon>Euteleostomi</taxon>
        <taxon>Actinopterygii</taxon>
        <taxon>Neopterygii</taxon>
        <taxon>Teleostei</taxon>
        <taxon>Ostariophysi</taxon>
        <taxon>Characiformes</taxon>
        <taxon>Characoidei</taxon>
        <taxon>Acestrorhamphidae</taxon>
        <taxon>Acestrorhamphinae</taxon>
        <taxon>Astyanax</taxon>
    </lineage>
</organism>
<dbReference type="GO" id="GO:0006730">
    <property type="term" value="P:one-carbon metabolic process"/>
    <property type="evidence" value="ECO:0007669"/>
    <property type="project" value="UniProtKB-KW"/>
</dbReference>
<dbReference type="GO" id="GO:0046872">
    <property type="term" value="F:metal ion binding"/>
    <property type="evidence" value="ECO:0007669"/>
    <property type="project" value="UniProtKB-KW"/>
</dbReference>
<dbReference type="FunFam" id="3.30.300.10:FF:000001">
    <property type="entry name" value="S-adenosylmethionine synthase"/>
    <property type="match status" value="1"/>
</dbReference>
<comment type="pathway">
    <text evidence="1 11">Amino-acid biosynthesis; S-adenosyl-L-methionine biosynthesis; S-adenosyl-L-methionine from L-methionine: step 1/1.</text>
</comment>
<dbReference type="FunFam" id="3.30.300.10:FF:000004">
    <property type="entry name" value="S-adenosylmethionine synthase"/>
    <property type="match status" value="1"/>
</dbReference>
<dbReference type="SUPFAM" id="SSF55973">
    <property type="entry name" value="S-adenosylmethionine synthetase"/>
    <property type="match status" value="3"/>
</dbReference>
<comment type="cofactor">
    <cofactor evidence="11">
        <name>Mg(2+)</name>
        <dbReference type="ChEBI" id="CHEBI:18420"/>
    </cofactor>
    <text evidence="11">Binds 2 magnesium ions per subunit. The magnesium ions interact primarily with the substrate.</text>
</comment>
<keyword evidence="8 11" id="KW-0460">Magnesium</keyword>
<name>A0A3B1JGX8_ASTMX</name>
<accession>A0A3B1JGX8</accession>
<keyword evidence="7 11" id="KW-0067">ATP-binding</keyword>
<keyword evidence="17" id="KW-1185">Reference proteome</keyword>
<dbReference type="HAMAP" id="MF_00086">
    <property type="entry name" value="S_AdoMet_synth1"/>
    <property type="match status" value="1"/>
</dbReference>
<dbReference type="Pfam" id="PF02772">
    <property type="entry name" value="S-AdoMet_synt_M"/>
    <property type="match status" value="1"/>
</dbReference>
<dbReference type="STRING" id="7994.ENSAMXP00000040966"/>
<evidence type="ECO:0000256" key="1">
    <source>
        <dbReference type="ARBA" id="ARBA00005224"/>
    </source>
</evidence>
<evidence type="ECO:0000256" key="6">
    <source>
        <dbReference type="ARBA" id="ARBA00022741"/>
    </source>
</evidence>
<dbReference type="Proteomes" id="UP000018467">
    <property type="component" value="Unassembled WGS sequence"/>
</dbReference>
<evidence type="ECO:0000259" key="15">
    <source>
        <dbReference type="Pfam" id="PF02773"/>
    </source>
</evidence>